<reference evidence="2 3" key="1">
    <citation type="submission" date="2019-06" db="EMBL/GenBank/DDBJ databases">
        <title>Sequencing the genomes of 1000 actinobacteria strains.</title>
        <authorList>
            <person name="Klenk H.-P."/>
        </authorList>
    </citation>
    <scope>NUCLEOTIDE SEQUENCE [LARGE SCALE GENOMIC DNA]</scope>
    <source>
        <strain evidence="2 3">DSM 4813</strain>
    </source>
</reference>
<dbReference type="SUPFAM" id="SSF53448">
    <property type="entry name" value="Nucleotide-diphospho-sugar transferases"/>
    <property type="match status" value="1"/>
</dbReference>
<keyword evidence="3" id="KW-1185">Reference proteome</keyword>
<dbReference type="Gene3D" id="3.90.550.10">
    <property type="entry name" value="Spore Coat Polysaccharide Biosynthesis Protein SpsA, Chain A"/>
    <property type="match status" value="1"/>
</dbReference>
<dbReference type="Pfam" id="PF00535">
    <property type="entry name" value="Glycos_transf_2"/>
    <property type="match status" value="1"/>
</dbReference>
<dbReference type="Proteomes" id="UP000315389">
    <property type="component" value="Unassembled WGS sequence"/>
</dbReference>
<keyword evidence="2" id="KW-0808">Transferase</keyword>
<evidence type="ECO:0000259" key="1">
    <source>
        <dbReference type="Pfam" id="PF00535"/>
    </source>
</evidence>
<dbReference type="GO" id="GO:0016758">
    <property type="term" value="F:hexosyltransferase activity"/>
    <property type="evidence" value="ECO:0007669"/>
    <property type="project" value="UniProtKB-ARBA"/>
</dbReference>
<proteinExistence type="predicted"/>
<sequence>MSRARSLIRRLRILIARRPPEVLAILPVYNVAEYLQECLDSLFAQDFSDFVVVAVNDGSSDGSGSILERAAKKDRRLIVINQANRGLGAARNRALALWRSRPAARPRYVTFLDSDDVLPPGAIGALRGSLKRTGSDLAVGSIERFTDDASKTWRPSWSVIAHDEERQATSITEFPLALMDIVACNRMVTRTFWDSTIGAFPEGVVYEDHVPMLTLYTRATRFDMLTQVTYLWRKREDGSSLAQQKRELQNLLDRTAAKRLGLREIGRLGSRAVTSAYARRVLAIDLYGFIIEGDLRNDAYWEALRAFALPFAAIADEDMPIWLAINSRHAVAAWLLAHGRRESLIALSTAEDKRVQLAETPAGETVLATTVEAADADMPLAVRQFNDRQAQPLVRVVGVREGAGELVLTLRVRIREADPTTITAVALKRTTGDGVLATGKRTSDERWDLTITAVDLAAATQRDPGNSIELRVTVLDDWHRSAPIRVTRKPLAKMKDASALTGILVDAEHGALHSIHPA</sequence>
<dbReference type="InterPro" id="IPR001173">
    <property type="entry name" value="Glyco_trans_2-like"/>
</dbReference>
<dbReference type="RefSeq" id="WP_170222561.1">
    <property type="nucleotide sequence ID" value="NZ_BAAASV010000002.1"/>
</dbReference>
<dbReference type="AlphaFoldDB" id="A0A542ZU72"/>
<dbReference type="CDD" id="cd00761">
    <property type="entry name" value="Glyco_tranf_GTA_type"/>
    <property type="match status" value="1"/>
</dbReference>
<dbReference type="PANTHER" id="PTHR22916:SF3">
    <property type="entry name" value="UDP-GLCNAC:BETAGAL BETA-1,3-N-ACETYLGLUCOSAMINYLTRANSFERASE-LIKE PROTEIN 1"/>
    <property type="match status" value="1"/>
</dbReference>
<comment type="caution">
    <text evidence="2">The sequence shown here is derived from an EMBL/GenBank/DDBJ whole genome shotgun (WGS) entry which is preliminary data.</text>
</comment>
<name>A0A542ZU72_RARFA</name>
<protein>
    <submittedName>
        <fullName evidence="2">Glycosyltransferase involved in cell wall biosynthesis</fullName>
    </submittedName>
</protein>
<feature type="domain" description="Glycosyltransferase 2-like" evidence="1">
    <location>
        <begin position="25"/>
        <end position="168"/>
    </location>
</feature>
<evidence type="ECO:0000313" key="2">
    <source>
        <dbReference type="EMBL" id="TQL63904.1"/>
    </source>
</evidence>
<dbReference type="PANTHER" id="PTHR22916">
    <property type="entry name" value="GLYCOSYLTRANSFERASE"/>
    <property type="match status" value="1"/>
</dbReference>
<dbReference type="EMBL" id="VFOS01000001">
    <property type="protein sequence ID" value="TQL63904.1"/>
    <property type="molecule type" value="Genomic_DNA"/>
</dbReference>
<evidence type="ECO:0000313" key="3">
    <source>
        <dbReference type="Proteomes" id="UP000315389"/>
    </source>
</evidence>
<gene>
    <name evidence="2" type="ORF">FB461_0383</name>
</gene>
<accession>A0A542ZU72</accession>
<organism evidence="2 3">
    <name type="scientific">Rarobacter faecitabidus</name>
    <dbReference type="NCBI Taxonomy" id="13243"/>
    <lineage>
        <taxon>Bacteria</taxon>
        <taxon>Bacillati</taxon>
        <taxon>Actinomycetota</taxon>
        <taxon>Actinomycetes</taxon>
        <taxon>Micrococcales</taxon>
        <taxon>Rarobacteraceae</taxon>
        <taxon>Rarobacter</taxon>
    </lineage>
</organism>
<dbReference type="InterPro" id="IPR029044">
    <property type="entry name" value="Nucleotide-diphossugar_trans"/>
</dbReference>